<feature type="domain" description="Peptidase M28" evidence="16">
    <location>
        <begin position="162"/>
        <end position="358"/>
    </location>
</feature>
<feature type="region of interest" description="Disordered" evidence="14">
    <location>
        <begin position="1"/>
        <end position="38"/>
    </location>
</feature>
<feature type="transmembrane region" description="Helical" evidence="15">
    <location>
        <begin position="564"/>
        <end position="588"/>
    </location>
</feature>
<keyword evidence="11" id="KW-0482">Metalloprotease</keyword>
<keyword evidence="7" id="KW-0378">Hydrolase</keyword>
<feature type="transmembrane region" description="Helical" evidence="15">
    <location>
        <begin position="608"/>
        <end position="633"/>
    </location>
</feature>
<evidence type="ECO:0000256" key="13">
    <source>
        <dbReference type="ARBA" id="ARBA00023180"/>
    </source>
</evidence>
<evidence type="ECO:0000259" key="16">
    <source>
        <dbReference type="Pfam" id="PF04389"/>
    </source>
</evidence>
<evidence type="ECO:0000313" key="20">
    <source>
        <dbReference type="Proteomes" id="UP001174909"/>
    </source>
</evidence>
<evidence type="ECO:0000256" key="1">
    <source>
        <dbReference type="ARBA" id="ARBA00001947"/>
    </source>
</evidence>
<dbReference type="Pfam" id="PF22248">
    <property type="entry name" value="ERMP1_C"/>
    <property type="match status" value="1"/>
</dbReference>
<evidence type="ECO:0000256" key="8">
    <source>
        <dbReference type="ARBA" id="ARBA00022824"/>
    </source>
</evidence>
<keyword evidence="6" id="KW-0479">Metal-binding</keyword>
<dbReference type="Pfam" id="PF04389">
    <property type="entry name" value="Peptidase_M28"/>
    <property type="match status" value="1"/>
</dbReference>
<dbReference type="GO" id="GO:0008235">
    <property type="term" value="F:metalloexopeptidase activity"/>
    <property type="evidence" value="ECO:0007669"/>
    <property type="project" value="InterPro"/>
</dbReference>
<evidence type="ECO:0000256" key="9">
    <source>
        <dbReference type="ARBA" id="ARBA00022833"/>
    </source>
</evidence>
<dbReference type="InterPro" id="IPR053974">
    <property type="entry name" value="ERMP1_1-A_TM"/>
</dbReference>
<feature type="compositionally biased region" description="Polar residues" evidence="14">
    <location>
        <begin position="27"/>
        <end position="38"/>
    </location>
</feature>
<protein>
    <submittedName>
        <fullName evidence="19">Endoplasmic reticulum metallopeptidase 1</fullName>
    </submittedName>
</protein>
<dbReference type="PANTHER" id="PTHR12147">
    <property type="entry name" value="METALLOPEPTIDASE M28 FAMILY MEMBER"/>
    <property type="match status" value="1"/>
</dbReference>
<evidence type="ECO:0000313" key="19">
    <source>
        <dbReference type="EMBL" id="CAI8010144.1"/>
    </source>
</evidence>
<dbReference type="GO" id="GO:0046872">
    <property type="term" value="F:metal ion binding"/>
    <property type="evidence" value="ECO:0007669"/>
    <property type="project" value="UniProtKB-KW"/>
</dbReference>
<keyword evidence="10 15" id="KW-1133">Transmembrane helix</keyword>
<evidence type="ECO:0000256" key="11">
    <source>
        <dbReference type="ARBA" id="ARBA00023049"/>
    </source>
</evidence>
<dbReference type="SUPFAM" id="SSF53187">
    <property type="entry name" value="Zn-dependent exopeptidases"/>
    <property type="match status" value="1"/>
</dbReference>
<evidence type="ECO:0000256" key="4">
    <source>
        <dbReference type="ARBA" id="ARBA00022670"/>
    </source>
</evidence>
<comment type="caution">
    <text evidence="19">The sequence shown here is derived from an EMBL/GenBank/DDBJ whole genome shotgun (WGS) entry which is preliminary data.</text>
</comment>
<dbReference type="FunFam" id="3.40.630.10:FF:000008">
    <property type="entry name" value="Endoplasmic reticulum metallopeptidase 1"/>
    <property type="match status" value="1"/>
</dbReference>
<gene>
    <name evidence="19" type="ORF">GBAR_LOCUS6705</name>
</gene>
<keyword evidence="5 15" id="KW-0812">Transmembrane</keyword>
<evidence type="ECO:0000256" key="10">
    <source>
        <dbReference type="ARBA" id="ARBA00022989"/>
    </source>
</evidence>
<evidence type="ECO:0000256" key="5">
    <source>
        <dbReference type="ARBA" id="ARBA00022692"/>
    </source>
</evidence>
<dbReference type="Gene3D" id="3.40.630.10">
    <property type="entry name" value="Zn peptidases"/>
    <property type="match status" value="1"/>
</dbReference>
<feature type="transmembrane region" description="Helical" evidence="15">
    <location>
        <begin position="430"/>
        <end position="459"/>
    </location>
</feature>
<feature type="transmembrane region" description="Helical" evidence="15">
    <location>
        <begin position="523"/>
        <end position="543"/>
    </location>
</feature>
<feature type="transmembrane region" description="Helical" evidence="15">
    <location>
        <begin position="43"/>
        <end position="64"/>
    </location>
</feature>
<keyword evidence="8" id="KW-0256">Endoplasmic reticulum</keyword>
<evidence type="ECO:0000259" key="17">
    <source>
        <dbReference type="Pfam" id="PF22248"/>
    </source>
</evidence>
<comment type="subcellular location">
    <subcellularLocation>
        <location evidence="2">Endoplasmic reticulum membrane</location>
        <topology evidence="2">Multi-pass membrane protein</topology>
    </subcellularLocation>
</comment>
<dbReference type="InterPro" id="IPR048024">
    <property type="entry name" value="Fxna-like_M28_dom"/>
</dbReference>
<dbReference type="CDD" id="cd03875">
    <property type="entry name" value="M28_Fxna_like"/>
    <property type="match status" value="1"/>
</dbReference>
<dbReference type="InterPro" id="IPR045175">
    <property type="entry name" value="M28_fam"/>
</dbReference>
<feature type="domain" description="Endoplasmic reticulum metallopeptidase 1/1-A TM" evidence="18">
    <location>
        <begin position="432"/>
        <end position="644"/>
    </location>
</feature>
<dbReference type="GO" id="GO:0005789">
    <property type="term" value="C:endoplasmic reticulum membrane"/>
    <property type="evidence" value="ECO:0007669"/>
    <property type="project" value="UniProtKB-SubCell"/>
</dbReference>
<feature type="domain" description="Endoplasmic reticulum metallopeptidase 1-like C-terminal" evidence="17">
    <location>
        <begin position="670"/>
        <end position="897"/>
    </location>
</feature>
<organism evidence="19 20">
    <name type="scientific">Geodia barretti</name>
    <name type="common">Barrett's horny sponge</name>
    <dbReference type="NCBI Taxonomy" id="519541"/>
    <lineage>
        <taxon>Eukaryota</taxon>
        <taxon>Metazoa</taxon>
        <taxon>Porifera</taxon>
        <taxon>Demospongiae</taxon>
        <taxon>Heteroscleromorpha</taxon>
        <taxon>Tetractinellida</taxon>
        <taxon>Astrophorina</taxon>
        <taxon>Geodiidae</taxon>
        <taxon>Geodia</taxon>
    </lineage>
</organism>
<dbReference type="EMBL" id="CASHTH010001010">
    <property type="protein sequence ID" value="CAI8010144.1"/>
    <property type="molecule type" value="Genomic_DNA"/>
</dbReference>
<dbReference type="Proteomes" id="UP001174909">
    <property type="component" value="Unassembled WGS sequence"/>
</dbReference>
<feature type="transmembrane region" description="Helical" evidence="15">
    <location>
        <begin position="640"/>
        <end position="664"/>
    </location>
</feature>
<comment type="similarity">
    <text evidence="3">Belongs to the peptidase M28 family.</text>
</comment>
<dbReference type="GO" id="GO:0006508">
    <property type="term" value="P:proteolysis"/>
    <property type="evidence" value="ECO:0007669"/>
    <property type="project" value="UniProtKB-KW"/>
</dbReference>
<evidence type="ECO:0000256" key="2">
    <source>
        <dbReference type="ARBA" id="ARBA00004477"/>
    </source>
</evidence>
<sequence length="899" mass="97995">MSARQRAVLTNAGSGRRVQKTSDDSQNKSSVARSSTRAPTPSILPNHLVILFLVSLAALAGLALRLHWSLPQPIQTADGNPNAFNSRDARRHLEDIVGLGTRHVGSEANEVHAVALLRKKVEEIRRLASRQVEIELSVQQVSGSFGLDFPDSMTQLYRNVTNVAVRFSKRGSSPRHAVLVNAHYDSAVGSPAASDDAVSCGTMLEILRALASDPQPFLADHSIVFLFNGAEETVLQASHGFITQHPWANEVRVFLNLEAAGAGGKEIVFQTGPGHPWLARMYASVVPHPFASVIAQEVFQSGAIPSDTDFRIFRDFGGVPGIDMAYFVNGYVYHTAYDTADRIPDGSIQRAGENVMSMVKALALSPLLEDPGADRHGKVVFFDVFGLFSVVYPERLAVIFNSLVLVGCAVSLCSGISLKPQQLEKPSLGMVVKAVLVTLGSWLAALAVNVATSLLLDWTGHSMTWFSHPSLLLPLYIIPALLGMAEVHSFWLKTTPTLKSHLCEPSSKHAQTLVSGATLALLTYLRVCSAFIFAVTLLFLLTFRRLLWDGVLRRAVPLSSPHHRLAFVLCETLSVSLPLMLGLILASSLVDFLVPMFGRSGSVLPPDLAIAVILALLVCLTLSSIVPFVVYTASKRLRMLLAGCLALLYLTSLALSLSGAAFPYSGGEQPAPKRLFLQHFQRQFLDRDGSVRQEDSNVLLITADYLDIGPVMSAVPQLGEALKPWPCSGVFCGVPSYLPLMKYLDQFWYLPAPPIDQPPEVSLELISLTKTTSERKNFTFHMKLPRRASIFIGPRSGQTLTSWSLLDEVTPPLPCDHKQPLGDQCFFIFYSRGAGVGSETFWLELEGPSHSDEVVEIVVAAQQLDPPQSVTPTLTSLLDALPSWVTPIGWTSTYTSWTF</sequence>
<name>A0AA35RFA8_GEOBA</name>
<dbReference type="Pfam" id="PF22249">
    <property type="entry name" value="ERMP1-TM"/>
    <property type="match status" value="1"/>
</dbReference>
<keyword evidence="12 15" id="KW-0472">Membrane</keyword>
<proteinExistence type="inferred from homology"/>
<dbReference type="InterPro" id="IPR053973">
    <property type="entry name" value="ERMP1-like_C"/>
</dbReference>
<keyword evidence="9" id="KW-0862">Zinc</keyword>
<evidence type="ECO:0000256" key="12">
    <source>
        <dbReference type="ARBA" id="ARBA00023136"/>
    </source>
</evidence>
<keyword evidence="20" id="KW-1185">Reference proteome</keyword>
<dbReference type="InterPro" id="IPR007484">
    <property type="entry name" value="Peptidase_M28"/>
</dbReference>
<evidence type="ECO:0000256" key="6">
    <source>
        <dbReference type="ARBA" id="ARBA00022723"/>
    </source>
</evidence>
<reference evidence="19" key="1">
    <citation type="submission" date="2023-03" db="EMBL/GenBank/DDBJ databases">
        <authorList>
            <person name="Steffen K."/>
            <person name="Cardenas P."/>
        </authorList>
    </citation>
    <scope>NUCLEOTIDE SEQUENCE</scope>
</reference>
<feature type="transmembrane region" description="Helical" evidence="15">
    <location>
        <begin position="396"/>
        <end position="418"/>
    </location>
</feature>
<keyword evidence="4" id="KW-0645">Protease</keyword>
<evidence type="ECO:0000256" key="3">
    <source>
        <dbReference type="ARBA" id="ARBA00010918"/>
    </source>
</evidence>
<comment type="cofactor">
    <cofactor evidence="1">
        <name>Zn(2+)</name>
        <dbReference type="ChEBI" id="CHEBI:29105"/>
    </cofactor>
</comment>
<evidence type="ECO:0000256" key="14">
    <source>
        <dbReference type="SAM" id="MobiDB-lite"/>
    </source>
</evidence>
<evidence type="ECO:0000256" key="7">
    <source>
        <dbReference type="ARBA" id="ARBA00022801"/>
    </source>
</evidence>
<dbReference type="AlphaFoldDB" id="A0AA35RFA8"/>
<accession>A0AA35RFA8</accession>
<evidence type="ECO:0000256" key="15">
    <source>
        <dbReference type="SAM" id="Phobius"/>
    </source>
</evidence>
<dbReference type="PANTHER" id="PTHR12147:SF22">
    <property type="entry name" value="ENDOPLASMIC RETICULUM METALLOPEPTIDASE 1"/>
    <property type="match status" value="1"/>
</dbReference>
<keyword evidence="13" id="KW-0325">Glycoprotein</keyword>
<evidence type="ECO:0000259" key="18">
    <source>
        <dbReference type="Pfam" id="PF22249"/>
    </source>
</evidence>